<organism evidence="1 2">
    <name type="scientific">Podospora aff. communis PSN243</name>
    <dbReference type="NCBI Taxonomy" id="3040156"/>
    <lineage>
        <taxon>Eukaryota</taxon>
        <taxon>Fungi</taxon>
        <taxon>Dikarya</taxon>
        <taxon>Ascomycota</taxon>
        <taxon>Pezizomycotina</taxon>
        <taxon>Sordariomycetes</taxon>
        <taxon>Sordariomycetidae</taxon>
        <taxon>Sordariales</taxon>
        <taxon>Podosporaceae</taxon>
        <taxon>Podospora</taxon>
    </lineage>
</organism>
<name>A0AAV9G9H3_9PEZI</name>
<accession>A0AAV9G9H3</accession>
<comment type="caution">
    <text evidence="1">The sequence shown here is derived from an EMBL/GenBank/DDBJ whole genome shotgun (WGS) entry which is preliminary data.</text>
</comment>
<evidence type="ECO:0000313" key="1">
    <source>
        <dbReference type="EMBL" id="KAK4443751.1"/>
    </source>
</evidence>
<reference evidence="1" key="2">
    <citation type="submission" date="2023-05" db="EMBL/GenBank/DDBJ databases">
        <authorList>
            <consortium name="Lawrence Berkeley National Laboratory"/>
            <person name="Steindorff A."/>
            <person name="Hensen N."/>
            <person name="Bonometti L."/>
            <person name="Westerberg I."/>
            <person name="Brannstrom I.O."/>
            <person name="Guillou S."/>
            <person name="Cros-Aarteil S."/>
            <person name="Calhoun S."/>
            <person name="Haridas S."/>
            <person name="Kuo A."/>
            <person name="Mondo S."/>
            <person name="Pangilinan J."/>
            <person name="Riley R."/>
            <person name="Labutti K."/>
            <person name="Andreopoulos B."/>
            <person name="Lipzen A."/>
            <person name="Chen C."/>
            <person name="Yanf M."/>
            <person name="Daum C."/>
            <person name="Ng V."/>
            <person name="Clum A."/>
            <person name="Ohm R."/>
            <person name="Martin F."/>
            <person name="Silar P."/>
            <person name="Natvig D."/>
            <person name="Lalanne C."/>
            <person name="Gautier V."/>
            <person name="Ament-Velasquez S.L."/>
            <person name="Kruys A."/>
            <person name="Hutchinson M.I."/>
            <person name="Powell A.J."/>
            <person name="Barry K."/>
            <person name="Miller A.N."/>
            <person name="Grigoriev I.V."/>
            <person name="Debuchy R."/>
            <person name="Gladieux P."/>
            <person name="Thoren M.H."/>
            <person name="Johannesson H."/>
        </authorList>
    </citation>
    <scope>NUCLEOTIDE SEQUENCE</scope>
    <source>
        <strain evidence="1">PSN243</strain>
    </source>
</reference>
<reference evidence="1" key="1">
    <citation type="journal article" date="2023" name="Mol. Phylogenet. Evol.">
        <title>Genome-scale phylogeny and comparative genomics of the fungal order Sordariales.</title>
        <authorList>
            <person name="Hensen N."/>
            <person name="Bonometti L."/>
            <person name="Westerberg I."/>
            <person name="Brannstrom I.O."/>
            <person name="Guillou S."/>
            <person name="Cros-Aarteil S."/>
            <person name="Calhoun S."/>
            <person name="Haridas S."/>
            <person name="Kuo A."/>
            <person name="Mondo S."/>
            <person name="Pangilinan J."/>
            <person name="Riley R."/>
            <person name="LaButti K."/>
            <person name="Andreopoulos B."/>
            <person name="Lipzen A."/>
            <person name="Chen C."/>
            <person name="Yan M."/>
            <person name="Daum C."/>
            <person name="Ng V."/>
            <person name="Clum A."/>
            <person name="Steindorff A."/>
            <person name="Ohm R.A."/>
            <person name="Martin F."/>
            <person name="Silar P."/>
            <person name="Natvig D.O."/>
            <person name="Lalanne C."/>
            <person name="Gautier V."/>
            <person name="Ament-Velasquez S.L."/>
            <person name="Kruys A."/>
            <person name="Hutchinson M.I."/>
            <person name="Powell A.J."/>
            <person name="Barry K."/>
            <person name="Miller A.N."/>
            <person name="Grigoriev I.V."/>
            <person name="Debuchy R."/>
            <person name="Gladieux P."/>
            <person name="Hiltunen Thoren M."/>
            <person name="Johannesson H."/>
        </authorList>
    </citation>
    <scope>NUCLEOTIDE SEQUENCE</scope>
    <source>
        <strain evidence="1">PSN243</strain>
    </source>
</reference>
<dbReference type="AlphaFoldDB" id="A0AAV9G9H3"/>
<evidence type="ECO:0000313" key="2">
    <source>
        <dbReference type="Proteomes" id="UP001321760"/>
    </source>
</evidence>
<sequence>MMVHVYDNIDAYNLWFNDLEHYLRSLFPGQNVEVTMFENQYRMKIPRRLAKKERRYICDRLRKEVYGF</sequence>
<dbReference type="EMBL" id="MU865987">
    <property type="protein sequence ID" value="KAK4443751.1"/>
    <property type="molecule type" value="Genomic_DNA"/>
</dbReference>
<dbReference type="Proteomes" id="UP001321760">
    <property type="component" value="Unassembled WGS sequence"/>
</dbReference>
<protein>
    <submittedName>
        <fullName evidence="1">Uncharacterized protein</fullName>
    </submittedName>
</protein>
<proteinExistence type="predicted"/>
<keyword evidence="2" id="KW-1185">Reference proteome</keyword>
<gene>
    <name evidence="1" type="ORF">QBC34DRAFT_416492</name>
</gene>